<dbReference type="AlphaFoldDB" id="A0A1W1BXN5"/>
<name>A0A1W1BXN5_9ZZZZ</name>
<protein>
    <submittedName>
        <fullName evidence="2">Uncharacterized protein</fullName>
    </submittedName>
</protein>
<evidence type="ECO:0000313" key="2">
    <source>
        <dbReference type="EMBL" id="SFV58296.1"/>
    </source>
</evidence>
<accession>A0A1W1BXN5</accession>
<dbReference type="EMBL" id="FPHE01000083">
    <property type="protein sequence ID" value="SFV58296.1"/>
    <property type="molecule type" value="Genomic_DNA"/>
</dbReference>
<evidence type="ECO:0000256" key="1">
    <source>
        <dbReference type="SAM" id="Phobius"/>
    </source>
</evidence>
<keyword evidence="1" id="KW-0812">Transmembrane</keyword>
<proteinExistence type="predicted"/>
<feature type="transmembrane region" description="Helical" evidence="1">
    <location>
        <begin position="7"/>
        <end position="26"/>
    </location>
</feature>
<gene>
    <name evidence="2" type="ORF">MNB_SV-12-619</name>
</gene>
<reference evidence="2" key="1">
    <citation type="submission" date="2016-10" db="EMBL/GenBank/DDBJ databases">
        <authorList>
            <person name="de Groot N.N."/>
        </authorList>
    </citation>
    <scope>NUCLEOTIDE SEQUENCE</scope>
</reference>
<organism evidence="2">
    <name type="scientific">hydrothermal vent metagenome</name>
    <dbReference type="NCBI Taxonomy" id="652676"/>
    <lineage>
        <taxon>unclassified sequences</taxon>
        <taxon>metagenomes</taxon>
        <taxon>ecological metagenomes</taxon>
    </lineage>
</organism>
<keyword evidence="1" id="KW-1133">Transmembrane helix</keyword>
<sequence length="41" mass="4860">MGIYKMLDYIYAGVIIFFLIIILVIAKVEDGEDMDYKEEKR</sequence>
<keyword evidence="1" id="KW-0472">Membrane</keyword>